<dbReference type="Proteomes" id="UP000236630">
    <property type="component" value="Unassembled WGS sequence"/>
</dbReference>
<dbReference type="InterPro" id="IPR000873">
    <property type="entry name" value="AMP-dep_synth/lig_dom"/>
</dbReference>
<gene>
    <name evidence="5" type="ORF">CUMW_131120</name>
</gene>
<evidence type="ECO:0000256" key="1">
    <source>
        <dbReference type="ARBA" id="ARBA00006432"/>
    </source>
</evidence>
<organism evidence="5 6">
    <name type="scientific">Citrus unshiu</name>
    <name type="common">Satsuma mandarin</name>
    <name type="synonym">Citrus nobilis var. unshiu</name>
    <dbReference type="NCBI Taxonomy" id="55188"/>
    <lineage>
        <taxon>Eukaryota</taxon>
        <taxon>Viridiplantae</taxon>
        <taxon>Streptophyta</taxon>
        <taxon>Embryophyta</taxon>
        <taxon>Tracheophyta</taxon>
        <taxon>Spermatophyta</taxon>
        <taxon>Magnoliopsida</taxon>
        <taxon>eudicotyledons</taxon>
        <taxon>Gunneridae</taxon>
        <taxon>Pentapetalae</taxon>
        <taxon>rosids</taxon>
        <taxon>malvids</taxon>
        <taxon>Sapindales</taxon>
        <taxon>Rutaceae</taxon>
        <taxon>Aurantioideae</taxon>
        <taxon>Citrus</taxon>
    </lineage>
</organism>
<protein>
    <recommendedName>
        <fullName evidence="7">AMP-dependent synthetase/ligase domain-containing protein</fullName>
    </recommendedName>
</protein>
<dbReference type="Pfam" id="PF00501">
    <property type="entry name" value="AMP-binding"/>
    <property type="match status" value="1"/>
</dbReference>
<name>A0A2H5PF90_CITUN</name>
<sequence length="535" mass="58603">MAGTNSNGLIDPNSGFCSQTKTFHSVRPKIPLPPSSQPLSVTQFTLSLLHKSATTTAAPFLMNAATGRRLTYPEFLRQTNSLTLSLQKHYSLSKNDVAFILSPSSFEIPVLYFSLLSLGVVVSPANPLGSTSEISHQLHLSKPSIAFATSRTSHKLPPNFRTVLVDSPEFLSLLSTQHQNDVVISPPAVVNQSDAAVILYSSGTTGKVKGVLLTHRNIISLVASFHHVEYGANPAEPQPSGEVSLITLPLFHVFGFLALVRVVAVSETAVFMERFDFETMLKTVDKYKLTSMPVSPPLVVALTKSELTKKYDLSSLQYLSCGGAPLGKEVTDKFKEKFPSVEIIQGYGLTECGGLASSMRDSEETKRHGSVGRLHELMEAKVVDPVTGDALSPAQKGELWLRGPTIMKGYIGDNKATIETVDSEGWLKTGDLCYFDSNGFLFIVDRLKELIKYKAYQVPPAELEHLLQSNPEIADAAVIPYPDEEAGQIPMAFVVAPYKKIRRVAFVNSIPKSEAGKILRRELSNNEDAEKWHER</sequence>
<keyword evidence="6" id="KW-1185">Reference proteome</keyword>
<dbReference type="Pfam" id="PF13193">
    <property type="entry name" value="AMP-binding_C"/>
    <property type="match status" value="1"/>
</dbReference>
<comment type="similarity">
    <text evidence="1">Belongs to the ATP-dependent AMP-binding enzyme family.</text>
</comment>
<dbReference type="CDD" id="cd05904">
    <property type="entry name" value="4CL"/>
    <property type="match status" value="1"/>
</dbReference>
<evidence type="ECO:0000313" key="6">
    <source>
        <dbReference type="Proteomes" id="UP000236630"/>
    </source>
</evidence>
<dbReference type="PANTHER" id="PTHR24096:SF251">
    <property type="entry name" value="4-COUMARATE--COA LIGASE-LIKE 9"/>
    <property type="match status" value="1"/>
</dbReference>
<dbReference type="Gene3D" id="3.40.50.12780">
    <property type="entry name" value="N-terminal domain of ligase-like"/>
    <property type="match status" value="1"/>
</dbReference>
<dbReference type="SUPFAM" id="SSF56801">
    <property type="entry name" value="Acetyl-CoA synthetase-like"/>
    <property type="match status" value="1"/>
</dbReference>
<evidence type="ECO:0000259" key="4">
    <source>
        <dbReference type="Pfam" id="PF13193"/>
    </source>
</evidence>
<dbReference type="AlphaFoldDB" id="A0A2H5PF90"/>
<evidence type="ECO:0000256" key="2">
    <source>
        <dbReference type="ARBA" id="ARBA00022598"/>
    </source>
</evidence>
<keyword evidence="2" id="KW-0436">Ligase</keyword>
<evidence type="ECO:0000259" key="3">
    <source>
        <dbReference type="Pfam" id="PF00501"/>
    </source>
</evidence>
<proteinExistence type="inferred from homology"/>
<feature type="domain" description="AMP-binding enzyme C-terminal" evidence="4">
    <location>
        <begin position="462"/>
        <end position="496"/>
    </location>
</feature>
<evidence type="ECO:0008006" key="7">
    <source>
        <dbReference type="Google" id="ProtNLM"/>
    </source>
</evidence>
<accession>A0A2H5PF90</accession>
<dbReference type="Gene3D" id="3.30.300.30">
    <property type="match status" value="1"/>
</dbReference>
<dbReference type="PROSITE" id="PS00455">
    <property type="entry name" value="AMP_BINDING"/>
    <property type="match status" value="1"/>
</dbReference>
<dbReference type="InterPro" id="IPR045851">
    <property type="entry name" value="AMP-bd_C_sf"/>
</dbReference>
<reference evidence="5 6" key="1">
    <citation type="journal article" date="2017" name="Front. Genet.">
        <title>Draft sequencing of the heterozygous diploid genome of Satsuma (Citrus unshiu Marc.) using a hybrid assembly approach.</title>
        <authorList>
            <person name="Shimizu T."/>
            <person name="Tanizawa Y."/>
            <person name="Mochizuki T."/>
            <person name="Nagasaki H."/>
            <person name="Yoshioka T."/>
            <person name="Toyoda A."/>
            <person name="Fujiyama A."/>
            <person name="Kaminuma E."/>
            <person name="Nakamura Y."/>
        </authorList>
    </citation>
    <scope>NUCLEOTIDE SEQUENCE [LARGE SCALE GENOMIC DNA]</scope>
    <source>
        <strain evidence="6">cv. Miyagawa wase</strain>
    </source>
</reference>
<dbReference type="EMBL" id="BDQV01000067">
    <property type="protein sequence ID" value="GAY51027.1"/>
    <property type="molecule type" value="Genomic_DNA"/>
</dbReference>
<dbReference type="InterPro" id="IPR020845">
    <property type="entry name" value="AMP-binding_CS"/>
</dbReference>
<dbReference type="STRING" id="55188.A0A2H5PF90"/>
<evidence type="ECO:0000313" key="5">
    <source>
        <dbReference type="EMBL" id="GAY51027.1"/>
    </source>
</evidence>
<dbReference type="InterPro" id="IPR042099">
    <property type="entry name" value="ANL_N_sf"/>
</dbReference>
<dbReference type="GO" id="GO:0016405">
    <property type="term" value="F:CoA-ligase activity"/>
    <property type="evidence" value="ECO:0007669"/>
    <property type="project" value="TreeGrafter"/>
</dbReference>
<dbReference type="InterPro" id="IPR025110">
    <property type="entry name" value="AMP-bd_C"/>
</dbReference>
<comment type="caution">
    <text evidence="5">The sequence shown here is derived from an EMBL/GenBank/DDBJ whole genome shotgun (WGS) entry which is preliminary data.</text>
</comment>
<dbReference type="PANTHER" id="PTHR24096">
    <property type="entry name" value="LONG-CHAIN-FATTY-ACID--COA LIGASE"/>
    <property type="match status" value="1"/>
</dbReference>
<feature type="domain" description="AMP-dependent synthetase/ligase" evidence="3">
    <location>
        <begin position="57"/>
        <end position="410"/>
    </location>
</feature>